<dbReference type="AlphaFoldDB" id="A0A2P2IYZ8"/>
<protein>
    <submittedName>
        <fullName evidence="1">Uncharacterized protein</fullName>
    </submittedName>
</protein>
<reference evidence="1" key="1">
    <citation type="submission" date="2018-02" db="EMBL/GenBank/DDBJ databases">
        <title>Rhizophora mucronata_Transcriptome.</title>
        <authorList>
            <person name="Meera S.P."/>
            <person name="Sreeshan A."/>
            <person name="Augustine A."/>
        </authorList>
    </citation>
    <scope>NUCLEOTIDE SEQUENCE</scope>
    <source>
        <tissue evidence="1">Leaf</tissue>
    </source>
</reference>
<dbReference type="EMBL" id="GGEC01005924">
    <property type="protein sequence ID" value="MBW86407.1"/>
    <property type="molecule type" value="Transcribed_RNA"/>
</dbReference>
<sequence length="67" mass="7523">MASKTSKAFFNLPLLHSELINVVKVATFGLNPFSSMWSRTPLASSTLFFLQWHLITIECVHESATKP</sequence>
<name>A0A2P2IYZ8_RHIMU</name>
<organism evidence="1">
    <name type="scientific">Rhizophora mucronata</name>
    <name type="common">Asiatic mangrove</name>
    <dbReference type="NCBI Taxonomy" id="61149"/>
    <lineage>
        <taxon>Eukaryota</taxon>
        <taxon>Viridiplantae</taxon>
        <taxon>Streptophyta</taxon>
        <taxon>Embryophyta</taxon>
        <taxon>Tracheophyta</taxon>
        <taxon>Spermatophyta</taxon>
        <taxon>Magnoliopsida</taxon>
        <taxon>eudicotyledons</taxon>
        <taxon>Gunneridae</taxon>
        <taxon>Pentapetalae</taxon>
        <taxon>rosids</taxon>
        <taxon>fabids</taxon>
        <taxon>Malpighiales</taxon>
        <taxon>Rhizophoraceae</taxon>
        <taxon>Rhizophora</taxon>
    </lineage>
</organism>
<proteinExistence type="predicted"/>
<accession>A0A2P2IYZ8</accession>
<evidence type="ECO:0000313" key="1">
    <source>
        <dbReference type="EMBL" id="MBW86407.1"/>
    </source>
</evidence>